<organism evidence="4 5">
    <name type="scientific">Anabaena cylindrica (strain ATCC 27899 / PCC 7122)</name>
    <dbReference type="NCBI Taxonomy" id="272123"/>
    <lineage>
        <taxon>Bacteria</taxon>
        <taxon>Bacillati</taxon>
        <taxon>Cyanobacteriota</taxon>
        <taxon>Cyanophyceae</taxon>
        <taxon>Nostocales</taxon>
        <taxon>Nostocaceae</taxon>
        <taxon>Anabaena</taxon>
    </lineage>
</organism>
<keyword evidence="2 3" id="KW-0802">TPR repeat</keyword>
<evidence type="ECO:0000256" key="1">
    <source>
        <dbReference type="ARBA" id="ARBA00022737"/>
    </source>
</evidence>
<dbReference type="STRING" id="272123.Anacy_5329"/>
<name>K9ZN29_ANACC</name>
<proteinExistence type="predicted"/>
<dbReference type="InterPro" id="IPR019734">
    <property type="entry name" value="TPR_rpt"/>
</dbReference>
<reference evidence="5" key="1">
    <citation type="journal article" date="2013" name="Proc. Natl. Acad. Sci. U.S.A.">
        <title>Improving the coverage of the cyanobacterial phylum using diversity-driven genome sequencing.</title>
        <authorList>
            <person name="Shih P.M."/>
            <person name="Wu D."/>
            <person name="Latifi A."/>
            <person name="Axen S.D."/>
            <person name="Fewer D.P."/>
            <person name="Talla E."/>
            <person name="Calteau A."/>
            <person name="Cai F."/>
            <person name="Tandeau de Marsac N."/>
            <person name="Rippka R."/>
            <person name="Herdman M."/>
            <person name="Sivonen K."/>
            <person name="Coursin T."/>
            <person name="Laurent T."/>
            <person name="Goodwin L."/>
            <person name="Nolan M."/>
            <person name="Davenport K.W."/>
            <person name="Han C.S."/>
            <person name="Rubin E.M."/>
            <person name="Eisen J.A."/>
            <person name="Woyke T."/>
            <person name="Gugger M."/>
            <person name="Kerfeld C.A."/>
        </authorList>
    </citation>
    <scope>NUCLEOTIDE SEQUENCE [LARGE SCALE GENOMIC DNA]</scope>
    <source>
        <strain evidence="5">ATCC 27899 / PCC 7122</strain>
    </source>
</reference>
<dbReference type="HOGENOM" id="CLU_079829_3_1_3"/>
<dbReference type="SUPFAM" id="SSF48452">
    <property type="entry name" value="TPR-like"/>
    <property type="match status" value="1"/>
</dbReference>
<dbReference type="PROSITE" id="PS50005">
    <property type="entry name" value="TPR"/>
    <property type="match status" value="2"/>
</dbReference>
<dbReference type="PROSITE" id="PS50293">
    <property type="entry name" value="TPR_REGION"/>
    <property type="match status" value="1"/>
</dbReference>
<protein>
    <submittedName>
        <fullName evidence="4">Tetratricopeptide TPR_1 repeat-containing protein</fullName>
    </submittedName>
</protein>
<dbReference type="Gene3D" id="1.25.40.10">
    <property type="entry name" value="Tetratricopeptide repeat domain"/>
    <property type="match status" value="1"/>
</dbReference>
<dbReference type="AlphaFoldDB" id="K9ZN29"/>
<dbReference type="Pfam" id="PF00515">
    <property type="entry name" value="TPR_1"/>
    <property type="match status" value="2"/>
</dbReference>
<evidence type="ECO:0000256" key="3">
    <source>
        <dbReference type="PROSITE-ProRule" id="PRU00339"/>
    </source>
</evidence>
<dbReference type="eggNOG" id="COG0457">
    <property type="taxonomic scope" value="Bacteria"/>
</dbReference>
<dbReference type="PATRIC" id="fig|272123.3.peg.5784"/>
<evidence type="ECO:0000313" key="5">
    <source>
        <dbReference type="Proteomes" id="UP000010474"/>
    </source>
</evidence>
<feature type="repeat" description="TPR" evidence="3">
    <location>
        <begin position="89"/>
        <end position="122"/>
    </location>
</feature>
<dbReference type="SMART" id="SM00028">
    <property type="entry name" value="TPR"/>
    <property type="match status" value="2"/>
</dbReference>
<keyword evidence="1" id="KW-0677">Repeat</keyword>
<gene>
    <name evidence="4" type="ordered locus">Anacy_5329</name>
</gene>
<dbReference type="PANTHER" id="PTHR44858:SF1">
    <property type="entry name" value="UDP-N-ACETYLGLUCOSAMINE--PEPTIDE N-ACETYLGLUCOSAMINYLTRANSFERASE SPINDLY-RELATED"/>
    <property type="match status" value="1"/>
</dbReference>
<dbReference type="InterPro" id="IPR011990">
    <property type="entry name" value="TPR-like_helical_dom_sf"/>
</dbReference>
<evidence type="ECO:0000256" key="2">
    <source>
        <dbReference type="ARBA" id="ARBA00022803"/>
    </source>
</evidence>
<dbReference type="PANTHER" id="PTHR44858">
    <property type="entry name" value="TETRATRICOPEPTIDE REPEAT PROTEIN 6"/>
    <property type="match status" value="1"/>
</dbReference>
<dbReference type="InterPro" id="IPR050498">
    <property type="entry name" value="Ycf3"/>
</dbReference>
<accession>K9ZN29</accession>
<evidence type="ECO:0000313" key="4">
    <source>
        <dbReference type="EMBL" id="AFZ60653.1"/>
    </source>
</evidence>
<dbReference type="EMBL" id="CP003659">
    <property type="protein sequence ID" value="AFZ60653.1"/>
    <property type="molecule type" value="Genomic_DNA"/>
</dbReference>
<sequence length="171" mass="19643">MCKSYAQDQPTYLKFMDSLSINSLLEDLKNSDANVRKQATRQIWRFWFQQKGVYGLEKIDHSQRLIDAGQLASAEELLTRLIQAQPDFAEAWNRRAFLYYSMGHYPKSLVDCQMVIQLNPVHFGAIHGMGLCYAAQGKYSEAIQAFQKALKIQPYSLVNQKLILECTLKLS</sequence>
<feature type="repeat" description="TPR" evidence="3">
    <location>
        <begin position="123"/>
        <end position="156"/>
    </location>
</feature>
<keyword evidence="5" id="KW-1185">Reference proteome</keyword>
<dbReference type="KEGG" id="acy:Anacy_5329"/>
<dbReference type="Proteomes" id="UP000010474">
    <property type="component" value="Chromosome"/>
</dbReference>